<reference evidence="2" key="1">
    <citation type="journal article" date="2023" name="Mol. Phylogenet. Evol.">
        <title>Genome-scale phylogeny and comparative genomics of the fungal order Sordariales.</title>
        <authorList>
            <person name="Hensen N."/>
            <person name="Bonometti L."/>
            <person name="Westerberg I."/>
            <person name="Brannstrom I.O."/>
            <person name="Guillou S."/>
            <person name="Cros-Aarteil S."/>
            <person name="Calhoun S."/>
            <person name="Haridas S."/>
            <person name="Kuo A."/>
            <person name="Mondo S."/>
            <person name="Pangilinan J."/>
            <person name="Riley R."/>
            <person name="LaButti K."/>
            <person name="Andreopoulos B."/>
            <person name="Lipzen A."/>
            <person name="Chen C."/>
            <person name="Yan M."/>
            <person name="Daum C."/>
            <person name="Ng V."/>
            <person name="Clum A."/>
            <person name="Steindorff A."/>
            <person name="Ohm R.A."/>
            <person name="Martin F."/>
            <person name="Silar P."/>
            <person name="Natvig D.O."/>
            <person name="Lalanne C."/>
            <person name="Gautier V."/>
            <person name="Ament-Velasquez S.L."/>
            <person name="Kruys A."/>
            <person name="Hutchinson M.I."/>
            <person name="Powell A.J."/>
            <person name="Barry K."/>
            <person name="Miller A.N."/>
            <person name="Grigoriev I.V."/>
            <person name="Debuchy R."/>
            <person name="Gladieux P."/>
            <person name="Hiltunen Thoren M."/>
            <person name="Johannesson H."/>
        </authorList>
    </citation>
    <scope>NUCLEOTIDE SEQUENCE</scope>
    <source>
        <strain evidence="2">CBS 958.72</strain>
    </source>
</reference>
<organism evidence="2 3">
    <name type="scientific">Lasiosphaeria ovina</name>
    <dbReference type="NCBI Taxonomy" id="92902"/>
    <lineage>
        <taxon>Eukaryota</taxon>
        <taxon>Fungi</taxon>
        <taxon>Dikarya</taxon>
        <taxon>Ascomycota</taxon>
        <taxon>Pezizomycotina</taxon>
        <taxon>Sordariomycetes</taxon>
        <taxon>Sordariomycetidae</taxon>
        <taxon>Sordariales</taxon>
        <taxon>Lasiosphaeriaceae</taxon>
        <taxon>Lasiosphaeria</taxon>
    </lineage>
</organism>
<keyword evidence="3" id="KW-1185">Reference proteome</keyword>
<accession>A0AAE0KGF9</accession>
<evidence type="ECO:0000313" key="2">
    <source>
        <dbReference type="EMBL" id="KAK3376299.1"/>
    </source>
</evidence>
<gene>
    <name evidence="2" type="ORF">B0T24DRAFT_591977</name>
</gene>
<comment type="caution">
    <text evidence="2">The sequence shown here is derived from an EMBL/GenBank/DDBJ whole genome shotgun (WGS) entry which is preliminary data.</text>
</comment>
<evidence type="ECO:0000313" key="3">
    <source>
        <dbReference type="Proteomes" id="UP001287356"/>
    </source>
</evidence>
<feature type="transmembrane region" description="Helical" evidence="1">
    <location>
        <begin position="27"/>
        <end position="52"/>
    </location>
</feature>
<proteinExistence type="predicted"/>
<feature type="transmembrane region" description="Helical" evidence="1">
    <location>
        <begin position="210"/>
        <end position="228"/>
    </location>
</feature>
<reference evidence="2" key="2">
    <citation type="submission" date="2023-06" db="EMBL/GenBank/DDBJ databases">
        <authorList>
            <consortium name="Lawrence Berkeley National Laboratory"/>
            <person name="Haridas S."/>
            <person name="Hensen N."/>
            <person name="Bonometti L."/>
            <person name="Westerberg I."/>
            <person name="Brannstrom I.O."/>
            <person name="Guillou S."/>
            <person name="Cros-Aarteil S."/>
            <person name="Calhoun S."/>
            <person name="Kuo A."/>
            <person name="Mondo S."/>
            <person name="Pangilinan J."/>
            <person name="Riley R."/>
            <person name="Labutti K."/>
            <person name="Andreopoulos B."/>
            <person name="Lipzen A."/>
            <person name="Chen C."/>
            <person name="Yanf M."/>
            <person name="Daum C."/>
            <person name="Ng V."/>
            <person name="Clum A."/>
            <person name="Steindorff A."/>
            <person name="Ohm R."/>
            <person name="Martin F."/>
            <person name="Silar P."/>
            <person name="Natvig D."/>
            <person name="Lalanne C."/>
            <person name="Gautier V."/>
            <person name="Ament-Velasquez S.L."/>
            <person name="Kruys A."/>
            <person name="Hutchinson M.I."/>
            <person name="Powell A.J."/>
            <person name="Barry K."/>
            <person name="Miller A.N."/>
            <person name="Grigoriev I.V."/>
            <person name="Debuchy R."/>
            <person name="Gladieux P."/>
            <person name="Thoren M.H."/>
            <person name="Johannesson H."/>
        </authorList>
    </citation>
    <scope>NUCLEOTIDE SEQUENCE</scope>
    <source>
        <strain evidence="2">CBS 958.72</strain>
    </source>
</reference>
<feature type="transmembrane region" description="Helical" evidence="1">
    <location>
        <begin position="126"/>
        <end position="152"/>
    </location>
</feature>
<evidence type="ECO:0000256" key="1">
    <source>
        <dbReference type="SAM" id="Phobius"/>
    </source>
</evidence>
<keyword evidence="1" id="KW-1133">Transmembrane helix</keyword>
<dbReference type="PANTHER" id="PTHR37577:SF1">
    <property type="entry name" value="INTEGRAL MEMBRANE PROTEIN"/>
    <property type="match status" value="1"/>
</dbReference>
<keyword evidence="1" id="KW-0812">Transmembrane</keyword>
<name>A0AAE0KGF9_9PEZI</name>
<dbReference type="PANTHER" id="PTHR37577">
    <property type="entry name" value="INTEGRAL MEMBRANE PROTEIN"/>
    <property type="match status" value="1"/>
</dbReference>
<sequence length="304" mass="33964">MFLNLCGEMDCAKSNETYWQTAADPDVAGIGIILSLLSMTALSHVAFVVAYFSFGLPQAAYTTLDTLVVAHVRSKWFRLAPVPAEPDDLRRARVAGFEAFILSLSDQSLIIGIAILVAVFTQLCSISTFSMIISSDLAFFASSAHLLTLVALREYFSARGRERWLRIPCMVALVALLRAAFLLRAFAADPQKSLACAVQSSEFYDLSYELSYWVAVTFIFINAYYRFIPQGSKGHSWPTGGQARMQIRPWISNVLTGRHPGFKQEMKCYLVEQAEKQKDGEIEIIDNWVALYQSSYSPCLVYVL</sequence>
<dbReference type="Proteomes" id="UP001287356">
    <property type="component" value="Unassembled WGS sequence"/>
</dbReference>
<dbReference type="AlphaFoldDB" id="A0AAE0KGF9"/>
<keyword evidence="1" id="KW-0472">Membrane</keyword>
<feature type="transmembrane region" description="Helical" evidence="1">
    <location>
        <begin position="164"/>
        <end position="183"/>
    </location>
</feature>
<dbReference type="InterPro" id="IPR053018">
    <property type="entry name" value="Elsinochrome_Biosynth-Asso"/>
</dbReference>
<protein>
    <submittedName>
        <fullName evidence="2">Uncharacterized protein</fullName>
    </submittedName>
</protein>
<dbReference type="EMBL" id="JAULSN010000003">
    <property type="protein sequence ID" value="KAK3376299.1"/>
    <property type="molecule type" value="Genomic_DNA"/>
</dbReference>
<feature type="transmembrane region" description="Helical" evidence="1">
    <location>
        <begin position="99"/>
        <end position="120"/>
    </location>
</feature>